<dbReference type="GO" id="GO:0030245">
    <property type="term" value="P:cellulose catabolic process"/>
    <property type="evidence" value="ECO:0007669"/>
    <property type="project" value="UniProtKB-KW"/>
</dbReference>
<evidence type="ECO:0000256" key="8">
    <source>
        <dbReference type="ARBA" id="ARBA00023283"/>
    </source>
</evidence>
<dbReference type="EMBL" id="MU005772">
    <property type="protein sequence ID" value="KAF2708353.1"/>
    <property type="molecule type" value="Genomic_DNA"/>
</dbReference>
<evidence type="ECO:0000259" key="15">
    <source>
        <dbReference type="Pfam" id="PF00150"/>
    </source>
</evidence>
<dbReference type="PANTHER" id="PTHR34142:SF5">
    <property type="entry name" value="CBM1 DOMAIN-CONTAINING PROTEIN"/>
    <property type="match status" value="1"/>
</dbReference>
<evidence type="ECO:0000313" key="17">
    <source>
        <dbReference type="Proteomes" id="UP000799428"/>
    </source>
</evidence>
<feature type="chain" id="PRO_5026144460" description="Endoglucanase EG-II" evidence="14">
    <location>
        <begin position="22"/>
        <end position="360"/>
    </location>
</feature>
<dbReference type="SUPFAM" id="SSF51445">
    <property type="entry name" value="(Trans)glycosidases"/>
    <property type="match status" value="1"/>
</dbReference>
<comment type="function">
    <text evidence="11">Endoglucanase (EG) that cleaves the internal beta-1,4-glucosidic bonds in cellulose. The degradation of cellulose involves an interplay between different cellulolytic enzymes. Hydrolysis starts with EGs, which cut internal glycosidic linkages to reduce the polymerization degree of the substrate and creates new chain ends for exocellobiohydrolases (CBHs). The CBH release the disaccharide cellobiose from the non-reducing end of the cellulose polymer chain. Finally, beta-1,4-glucosidases hydrolyze the cellobiose and other short cello-oligosaccharides into glucose units.</text>
</comment>
<evidence type="ECO:0000256" key="7">
    <source>
        <dbReference type="ARBA" id="ARBA00023277"/>
    </source>
</evidence>
<evidence type="ECO:0000256" key="13">
    <source>
        <dbReference type="RuleBase" id="RU361153"/>
    </source>
</evidence>
<keyword evidence="5 13" id="KW-0378">Hydrolase</keyword>
<comment type="similarity">
    <text evidence="2 13">Belongs to the glycosyl hydrolase 5 (cellulase A) family.</text>
</comment>
<feature type="signal peptide" evidence="14">
    <location>
        <begin position="1"/>
        <end position="21"/>
    </location>
</feature>
<dbReference type="InterPro" id="IPR017853">
    <property type="entry name" value="GH"/>
</dbReference>
<evidence type="ECO:0000256" key="11">
    <source>
        <dbReference type="ARBA" id="ARBA00059691"/>
    </source>
</evidence>
<reference evidence="16" key="1">
    <citation type="journal article" date="2020" name="Stud. Mycol.">
        <title>101 Dothideomycetes genomes: a test case for predicting lifestyles and emergence of pathogens.</title>
        <authorList>
            <person name="Haridas S."/>
            <person name="Albert R."/>
            <person name="Binder M."/>
            <person name="Bloem J."/>
            <person name="Labutti K."/>
            <person name="Salamov A."/>
            <person name="Andreopoulos B."/>
            <person name="Baker S."/>
            <person name="Barry K."/>
            <person name="Bills G."/>
            <person name="Bluhm B."/>
            <person name="Cannon C."/>
            <person name="Castanera R."/>
            <person name="Culley D."/>
            <person name="Daum C."/>
            <person name="Ezra D."/>
            <person name="Gonzalez J."/>
            <person name="Henrissat B."/>
            <person name="Kuo A."/>
            <person name="Liang C."/>
            <person name="Lipzen A."/>
            <person name="Lutzoni F."/>
            <person name="Magnuson J."/>
            <person name="Mondo S."/>
            <person name="Nolan M."/>
            <person name="Ohm R."/>
            <person name="Pangilinan J."/>
            <person name="Park H.-J."/>
            <person name="Ramirez L."/>
            <person name="Alfaro M."/>
            <person name="Sun H."/>
            <person name="Tritt A."/>
            <person name="Yoshinaga Y."/>
            <person name="Zwiers L.-H."/>
            <person name="Turgeon B."/>
            <person name="Goodwin S."/>
            <person name="Spatafora J."/>
            <person name="Crous P."/>
            <person name="Grigoriev I."/>
        </authorList>
    </citation>
    <scope>NUCLEOTIDE SEQUENCE</scope>
    <source>
        <strain evidence="16">CBS 279.74</strain>
    </source>
</reference>
<dbReference type="OrthoDB" id="5823761at2759"/>
<keyword evidence="9 13" id="KW-0326">Glycosidase</keyword>
<dbReference type="AlphaFoldDB" id="A0A6G1K6V3"/>
<organism evidence="16 17">
    <name type="scientific">Pleomassaria siparia CBS 279.74</name>
    <dbReference type="NCBI Taxonomy" id="1314801"/>
    <lineage>
        <taxon>Eukaryota</taxon>
        <taxon>Fungi</taxon>
        <taxon>Dikarya</taxon>
        <taxon>Ascomycota</taxon>
        <taxon>Pezizomycotina</taxon>
        <taxon>Dothideomycetes</taxon>
        <taxon>Pleosporomycetidae</taxon>
        <taxon>Pleosporales</taxon>
        <taxon>Pleomassariaceae</taxon>
        <taxon>Pleomassaria</taxon>
    </lineage>
</organism>
<evidence type="ECO:0000256" key="14">
    <source>
        <dbReference type="SAM" id="SignalP"/>
    </source>
</evidence>
<evidence type="ECO:0000256" key="12">
    <source>
        <dbReference type="ARBA" id="ARBA00074271"/>
    </source>
</evidence>
<protein>
    <recommendedName>
        <fullName evidence="12">Endoglucanase EG-II</fullName>
        <ecNumber evidence="3">3.2.1.4</ecNumber>
    </recommendedName>
</protein>
<evidence type="ECO:0000256" key="3">
    <source>
        <dbReference type="ARBA" id="ARBA00012601"/>
    </source>
</evidence>
<gene>
    <name evidence="16" type="ORF">K504DRAFT_434761</name>
</gene>
<dbReference type="PANTHER" id="PTHR34142">
    <property type="entry name" value="ENDO-BETA-1,4-GLUCANASE A"/>
    <property type="match status" value="1"/>
</dbReference>
<dbReference type="Proteomes" id="UP000799428">
    <property type="component" value="Unassembled WGS sequence"/>
</dbReference>
<evidence type="ECO:0000256" key="10">
    <source>
        <dbReference type="ARBA" id="ARBA00023326"/>
    </source>
</evidence>
<keyword evidence="10" id="KW-0624">Polysaccharide degradation</keyword>
<evidence type="ECO:0000256" key="1">
    <source>
        <dbReference type="ARBA" id="ARBA00000966"/>
    </source>
</evidence>
<accession>A0A6G1K6V3</accession>
<sequence length="360" mass="38276">MKSAFLAVAVVAFAGSTLVASAPTQLATRATKVKYAGVNMAGFDFGCTIDGTCSLTGSSKPYDIVQGANALGQMNHFVKDDTLNTFRLPVGWQFLVNGQLGGTLNSNNAGQYDKLVQACLNSGAVLCILDLHNYARWNGQIVGQGGPTNAQLADVWRQLAVKYGKQSKIAFGVMNEPHDIPDIKLWAASVQAVVTAIRSNGASSNLILLPGTSFASAEHFIDTGSAEALSNVTNPDGSTTNLIFDVHKYLDTDNSGTHTECVKDNVDTAFKPLADYLRTNKRQAILTETGGGNTASCQKYLCQQIQYLNANADVYIGYTGWSAGGFASTYELNETPTQNGNTWTDTALVKSCVVGAWKGV</sequence>
<keyword evidence="4 14" id="KW-0732">Signal</keyword>
<dbReference type="FunFam" id="3.20.20.80:FF:000124">
    <property type="entry name" value="Exported cellulase"/>
    <property type="match status" value="1"/>
</dbReference>
<keyword evidence="8" id="KW-0873">Pyrrolidone carboxylic acid</keyword>
<dbReference type="InterPro" id="IPR018087">
    <property type="entry name" value="Glyco_hydro_5_CS"/>
</dbReference>
<evidence type="ECO:0000256" key="6">
    <source>
        <dbReference type="ARBA" id="ARBA00023001"/>
    </source>
</evidence>
<evidence type="ECO:0000313" key="16">
    <source>
        <dbReference type="EMBL" id="KAF2708353.1"/>
    </source>
</evidence>
<evidence type="ECO:0000256" key="5">
    <source>
        <dbReference type="ARBA" id="ARBA00022801"/>
    </source>
</evidence>
<keyword evidence="7" id="KW-0119">Carbohydrate metabolism</keyword>
<dbReference type="Gene3D" id="3.20.20.80">
    <property type="entry name" value="Glycosidases"/>
    <property type="match status" value="1"/>
</dbReference>
<keyword evidence="17" id="KW-1185">Reference proteome</keyword>
<comment type="catalytic activity">
    <reaction evidence="1">
        <text>Endohydrolysis of (1-&gt;4)-beta-D-glucosidic linkages in cellulose, lichenin and cereal beta-D-glucans.</text>
        <dbReference type="EC" id="3.2.1.4"/>
    </reaction>
</comment>
<evidence type="ECO:0000256" key="9">
    <source>
        <dbReference type="ARBA" id="ARBA00023295"/>
    </source>
</evidence>
<dbReference type="Pfam" id="PF00150">
    <property type="entry name" value="Cellulase"/>
    <property type="match status" value="1"/>
</dbReference>
<dbReference type="EC" id="3.2.1.4" evidence="3"/>
<proteinExistence type="inferred from homology"/>
<evidence type="ECO:0000256" key="2">
    <source>
        <dbReference type="ARBA" id="ARBA00005641"/>
    </source>
</evidence>
<dbReference type="PROSITE" id="PS00659">
    <property type="entry name" value="GLYCOSYL_HYDROL_F5"/>
    <property type="match status" value="1"/>
</dbReference>
<keyword evidence="6" id="KW-0136">Cellulose degradation</keyword>
<dbReference type="GO" id="GO:0008810">
    <property type="term" value="F:cellulase activity"/>
    <property type="evidence" value="ECO:0007669"/>
    <property type="project" value="UniProtKB-EC"/>
</dbReference>
<evidence type="ECO:0000256" key="4">
    <source>
        <dbReference type="ARBA" id="ARBA00022729"/>
    </source>
</evidence>
<name>A0A6G1K6V3_9PLEO</name>
<feature type="domain" description="Glycoside hydrolase family 5" evidence="15">
    <location>
        <begin position="70"/>
        <end position="323"/>
    </location>
</feature>
<dbReference type="InterPro" id="IPR001547">
    <property type="entry name" value="Glyco_hydro_5"/>
</dbReference>